<keyword evidence="1" id="KW-0472">Membrane</keyword>
<organism evidence="2 3">
    <name type="scientific">Actinomyces bouchesdurhonensis</name>
    <dbReference type="NCBI Taxonomy" id="1852361"/>
    <lineage>
        <taxon>Bacteria</taxon>
        <taxon>Bacillati</taxon>
        <taxon>Actinomycetota</taxon>
        <taxon>Actinomycetes</taxon>
        <taxon>Actinomycetales</taxon>
        <taxon>Actinomycetaceae</taxon>
        <taxon>Actinomyces</taxon>
    </lineage>
</organism>
<sequence>MNSVILFHIACGIVIALTGCLIIPLPAKRSGHGPGFEPRRGLPTMIYQVVGIGIVLAIAAAIYASATYLAAHNPDDSAYRSLTSVTGALLVIVGCIRLMTTRGTRRLIGTNTLTVVVLGLALLISGPTLP</sequence>
<proteinExistence type="predicted"/>
<gene>
    <name evidence="2" type="ORF">HXK09_05775</name>
</gene>
<evidence type="ECO:0000313" key="3">
    <source>
        <dbReference type="Proteomes" id="UP000759246"/>
    </source>
</evidence>
<feature type="transmembrane region" description="Helical" evidence="1">
    <location>
        <begin position="6"/>
        <end position="25"/>
    </location>
</feature>
<evidence type="ECO:0000256" key="1">
    <source>
        <dbReference type="SAM" id="Phobius"/>
    </source>
</evidence>
<feature type="transmembrane region" description="Helical" evidence="1">
    <location>
        <begin position="108"/>
        <end position="129"/>
    </location>
</feature>
<reference evidence="2" key="1">
    <citation type="submission" date="2020-04" db="EMBL/GenBank/DDBJ databases">
        <title>Deep metagenomics examines the oral microbiome during advanced dental caries in children, revealing novel taxa and co-occurrences with host molecules.</title>
        <authorList>
            <person name="Baker J.L."/>
            <person name="Morton J.T."/>
            <person name="Dinis M."/>
            <person name="Alvarez R."/>
            <person name="Tran N.C."/>
            <person name="Knight R."/>
            <person name="Edlund A."/>
        </authorList>
    </citation>
    <scope>NUCLEOTIDE SEQUENCE</scope>
    <source>
        <strain evidence="2">JCVI_30_bin.13</strain>
    </source>
</reference>
<accession>A0A929RPC9</accession>
<feature type="transmembrane region" description="Helical" evidence="1">
    <location>
        <begin position="46"/>
        <end position="71"/>
    </location>
</feature>
<comment type="caution">
    <text evidence="2">The sequence shown here is derived from an EMBL/GenBank/DDBJ whole genome shotgun (WGS) entry which is preliminary data.</text>
</comment>
<feature type="transmembrane region" description="Helical" evidence="1">
    <location>
        <begin position="77"/>
        <end position="96"/>
    </location>
</feature>
<name>A0A929RPC9_9ACTO</name>
<keyword evidence="1" id="KW-0812">Transmembrane</keyword>
<protein>
    <submittedName>
        <fullName evidence="2">Uncharacterized protein</fullName>
    </submittedName>
</protein>
<keyword evidence="1" id="KW-1133">Transmembrane helix</keyword>
<dbReference type="AlphaFoldDB" id="A0A929RPC9"/>
<dbReference type="Proteomes" id="UP000759246">
    <property type="component" value="Unassembled WGS sequence"/>
</dbReference>
<dbReference type="EMBL" id="JABZGF010000165">
    <property type="protein sequence ID" value="MBF0966650.1"/>
    <property type="molecule type" value="Genomic_DNA"/>
</dbReference>
<evidence type="ECO:0000313" key="2">
    <source>
        <dbReference type="EMBL" id="MBF0966650.1"/>
    </source>
</evidence>